<comment type="function">
    <text evidence="7">Part of the tripartite ATP-independent periplasmic (TRAP) transport system.</text>
</comment>
<reference evidence="9 10" key="1">
    <citation type="submission" date="2017-09" db="EMBL/GenBank/DDBJ databases">
        <authorList>
            <person name="Ehlers B."/>
            <person name="Leendertz F.H."/>
        </authorList>
    </citation>
    <scope>NUCLEOTIDE SEQUENCE [LARGE SCALE GENOMIC DNA]</scope>
    <source>
        <strain evidence="9 10">DSM 18289</strain>
    </source>
</reference>
<accession>A0A285NIB6</accession>
<sequence>MNDEDHFHTAHSLQNGRWLKRLEVLLIGSGTLALFLMMFLSVGDALLRSFFDSPIFGANDLTQIGLSIVVSISLPLCVLAGRLIAIDTLIKMAPSYLEKSANWLVTGLSIIMLAYIAWRSALNALSAADFGETTLLLQLSFAPSYYVISAGSAASAVLLFVKMVKEWRSS</sequence>
<protein>
    <recommendedName>
        <fullName evidence="7">TRAP transporter small permease protein</fullName>
    </recommendedName>
</protein>
<keyword evidence="5 7" id="KW-1133">Transmembrane helix</keyword>
<keyword evidence="3" id="KW-1003">Cell membrane</keyword>
<gene>
    <name evidence="9" type="ORF">SAMN06265368_1975</name>
</gene>
<evidence type="ECO:0000256" key="3">
    <source>
        <dbReference type="ARBA" id="ARBA00022475"/>
    </source>
</evidence>
<keyword evidence="4 7" id="KW-0812">Transmembrane</keyword>
<dbReference type="EMBL" id="OBEL01000001">
    <property type="protein sequence ID" value="SNZ09244.1"/>
    <property type="molecule type" value="Genomic_DNA"/>
</dbReference>
<dbReference type="GO" id="GO:0005886">
    <property type="term" value="C:plasma membrane"/>
    <property type="evidence" value="ECO:0007669"/>
    <property type="project" value="UniProtKB-SubCell"/>
</dbReference>
<feature type="transmembrane region" description="Helical" evidence="7">
    <location>
        <begin position="141"/>
        <end position="161"/>
    </location>
</feature>
<organism evidence="9 10">
    <name type="scientific">Cohaesibacter gelatinilyticus</name>
    <dbReference type="NCBI Taxonomy" id="372072"/>
    <lineage>
        <taxon>Bacteria</taxon>
        <taxon>Pseudomonadati</taxon>
        <taxon>Pseudomonadota</taxon>
        <taxon>Alphaproteobacteria</taxon>
        <taxon>Hyphomicrobiales</taxon>
        <taxon>Cohaesibacteraceae</taxon>
    </lineage>
</organism>
<feature type="transmembrane region" description="Helical" evidence="7">
    <location>
        <begin position="101"/>
        <end position="121"/>
    </location>
</feature>
<keyword evidence="10" id="KW-1185">Reference proteome</keyword>
<dbReference type="GO" id="GO:0022857">
    <property type="term" value="F:transmembrane transporter activity"/>
    <property type="evidence" value="ECO:0007669"/>
    <property type="project" value="UniProtKB-UniRule"/>
</dbReference>
<evidence type="ECO:0000256" key="5">
    <source>
        <dbReference type="ARBA" id="ARBA00022989"/>
    </source>
</evidence>
<feature type="domain" description="Tripartite ATP-independent periplasmic transporters DctQ component" evidence="8">
    <location>
        <begin position="37"/>
        <end position="168"/>
    </location>
</feature>
<keyword evidence="6 7" id="KW-0472">Membrane</keyword>
<evidence type="ECO:0000313" key="9">
    <source>
        <dbReference type="EMBL" id="SNZ09244.1"/>
    </source>
</evidence>
<proteinExistence type="inferred from homology"/>
<evidence type="ECO:0000313" key="10">
    <source>
        <dbReference type="Proteomes" id="UP000219439"/>
    </source>
</evidence>
<evidence type="ECO:0000259" key="8">
    <source>
        <dbReference type="Pfam" id="PF04290"/>
    </source>
</evidence>
<dbReference type="InterPro" id="IPR055348">
    <property type="entry name" value="DctQ"/>
</dbReference>
<evidence type="ECO:0000256" key="1">
    <source>
        <dbReference type="ARBA" id="ARBA00004651"/>
    </source>
</evidence>
<evidence type="ECO:0000256" key="6">
    <source>
        <dbReference type="ARBA" id="ARBA00023136"/>
    </source>
</evidence>
<evidence type="ECO:0000256" key="2">
    <source>
        <dbReference type="ARBA" id="ARBA00022448"/>
    </source>
</evidence>
<evidence type="ECO:0000256" key="4">
    <source>
        <dbReference type="ARBA" id="ARBA00022692"/>
    </source>
</evidence>
<feature type="transmembrane region" description="Helical" evidence="7">
    <location>
        <begin position="63"/>
        <end position="89"/>
    </location>
</feature>
<dbReference type="Pfam" id="PF04290">
    <property type="entry name" value="DctQ"/>
    <property type="match status" value="1"/>
</dbReference>
<comment type="subunit">
    <text evidence="7">The complex comprises the extracytoplasmic solute receptor protein and the two transmembrane proteins.</text>
</comment>
<name>A0A285NIB6_9HYPH</name>
<comment type="similarity">
    <text evidence="7">Belongs to the TRAP transporter small permease family.</text>
</comment>
<feature type="transmembrane region" description="Helical" evidence="7">
    <location>
        <begin position="24"/>
        <end position="43"/>
    </location>
</feature>
<dbReference type="AlphaFoldDB" id="A0A285NIB6"/>
<comment type="subcellular location">
    <subcellularLocation>
        <location evidence="7">Cell inner membrane</location>
        <topology evidence="7">Multi-pass membrane protein</topology>
    </subcellularLocation>
    <subcellularLocation>
        <location evidence="1">Cell membrane</location>
        <topology evidence="1">Multi-pass membrane protein</topology>
    </subcellularLocation>
</comment>
<evidence type="ECO:0000256" key="7">
    <source>
        <dbReference type="RuleBase" id="RU369079"/>
    </source>
</evidence>
<keyword evidence="7" id="KW-0997">Cell inner membrane</keyword>
<dbReference type="Proteomes" id="UP000219439">
    <property type="component" value="Unassembled WGS sequence"/>
</dbReference>
<keyword evidence="2 7" id="KW-0813">Transport</keyword>